<dbReference type="Gene3D" id="1.10.4100.10">
    <property type="entry name" value="2-methylcitrate dehydratase PrpD"/>
    <property type="match status" value="1"/>
</dbReference>
<proteinExistence type="inferred from homology"/>
<dbReference type="RefSeq" id="WP_188680554.1">
    <property type="nucleotide sequence ID" value="NZ_BMNY01000001.1"/>
</dbReference>
<reference evidence="4" key="2">
    <citation type="submission" date="2022-09" db="EMBL/GenBank/DDBJ databases">
        <authorList>
            <person name="Sun Q."/>
            <person name="Ohkuma M."/>
        </authorList>
    </citation>
    <scope>NUCLEOTIDE SEQUENCE</scope>
    <source>
        <strain evidence="4">JCM 13583</strain>
    </source>
</reference>
<accession>A0AA37F9A6</accession>
<evidence type="ECO:0000259" key="3">
    <source>
        <dbReference type="Pfam" id="PF19305"/>
    </source>
</evidence>
<protein>
    <submittedName>
        <fullName evidence="4">Propanediol utilization protein</fullName>
    </submittedName>
</protein>
<dbReference type="EMBL" id="BMNY01000001">
    <property type="protein sequence ID" value="GGM72446.1"/>
    <property type="molecule type" value="Genomic_DNA"/>
</dbReference>
<dbReference type="InterPro" id="IPR042183">
    <property type="entry name" value="MmgE/PrpD_sf_1"/>
</dbReference>
<dbReference type="Gene3D" id="3.30.1330.120">
    <property type="entry name" value="2-methylcitrate dehydratase PrpD"/>
    <property type="match status" value="1"/>
</dbReference>
<feature type="domain" description="MmgE/PrpD N-terminal" evidence="2">
    <location>
        <begin position="25"/>
        <end position="246"/>
    </location>
</feature>
<comment type="caution">
    <text evidence="4">The sequence shown here is derived from an EMBL/GenBank/DDBJ whole genome shotgun (WGS) entry which is preliminary data.</text>
</comment>
<evidence type="ECO:0000256" key="1">
    <source>
        <dbReference type="ARBA" id="ARBA00006174"/>
    </source>
</evidence>
<reference evidence="4" key="1">
    <citation type="journal article" date="2014" name="Int. J. Syst. Evol. Microbiol.">
        <title>Complete genome sequence of Corynebacterium casei LMG S-19264T (=DSM 44701T), isolated from a smear-ripened cheese.</title>
        <authorList>
            <consortium name="US DOE Joint Genome Institute (JGI-PGF)"/>
            <person name="Walter F."/>
            <person name="Albersmeier A."/>
            <person name="Kalinowski J."/>
            <person name="Ruckert C."/>
        </authorList>
    </citation>
    <scope>NUCLEOTIDE SEQUENCE</scope>
    <source>
        <strain evidence="4">JCM 13583</strain>
    </source>
</reference>
<gene>
    <name evidence="4" type="ORF">GCM10007108_08250</name>
</gene>
<dbReference type="AlphaFoldDB" id="A0AA37F9A6"/>
<feature type="domain" description="MmgE/PrpD C-terminal" evidence="3">
    <location>
        <begin position="260"/>
        <end position="411"/>
    </location>
</feature>
<dbReference type="InterPro" id="IPR045337">
    <property type="entry name" value="MmgE_PrpD_C"/>
</dbReference>
<evidence type="ECO:0000313" key="4">
    <source>
        <dbReference type="EMBL" id="GGM72446.1"/>
    </source>
</evidence>
<dbReference type="Pfam" id="PF19305">
    <property type="entry name" value="MmgE_PrpD_C"/>
    <property type="match status" value="1"/>
</dbReference>
<dbReference type="InterPro" id="IPR045336">
    <property type="entry name" value="MmgE_PrpD_N"/>
</dbReference>
<dbReference type="PANTHER" id="PTHR16943:SF8">
    <property type="entry name" value="2-METHYLCITRATE DEHYDRATASE"/>
    <property type="match status" value="1"/>
</dbReference>
<dbReference type="PANTHER" id="PTHR16943">
    <property type="entry name" value="2-METHYLCITRATE DEHYDRATASE-RELATED"/>
    <property type="match status" value="1"/>
</dbReference>
<comment type="similarity">
    <text evidence="1">Belongs to the PrpD family.</text>
</comment>
<sequence>MDRIVQKIHELSVEVSEKGIEGGDREELKKRVADSIIVSYGARNSVPVRIAVEALGHHRSGMEAPIYFSGSMVSVEAAAFINGGMTRYLDFNDTYLSKEALHPSDNIPPLIAVGYAMSLGGEELLRASYVSYQVVGALSDAVSIRDRGWDHVTYISVSSAAGIANLMGLTEERFENALSLGINNNISMRQTRAGELSMWKGFTAANACRNSVFAALLAQKGFTGPSHIFTGEMGFFKQVSGEFDLDLSVDRVPRTMIKNYPVEYHAMSAAEAADELRKEIRGDIESVSVDTFRVAHTIIIKDPEKLRPRTKETADHSMPYIIAYTLLHGAPGLDAYDDRYLRDQAILDLIDRMKFNVTEKYNSMYPEYLPVRIEVRTDRGTWSKEVDAPKGHFRRPYTWDDLQEKGRRVMGEDRAREVIGVCRDLERRSIRELMEVVKSVGP</sequence>
<name>A0AA37F9A6_9ARCH</name>
<evidence type="ECO:0000313" key="5">
    <source>
        <dbReference type="Proteomes" id="UP000632195"/>
    </source>
</evidence>
<keyword evidence="5" id="KW-1185">Reference proteome</keyword>
<dbReference type="Pfam" id="PF03972">
    <property type="entry name" value="MmgE_PrpD_N"/>
    <property type="match status" value="1"/>
</dbReference>
<dbReference type="InterPro" id="IPR036148">
    <property type="entry name" value="MmgE/PrpD_sf"/>
</dbReference>
<dbReference type="SUPFAM" id="SSF103378">
    <property type="entry name" value="2-methylcitrate dehydratase PrpD"/>
    <property type="match status" value="1"/>
</dbReference>
<dbReference type="InterPro" id="IPR042188">
    <property type="entry name" value="MmgE/PrpD_sf_2"/>
</dbReference>
<evidence type="ECO:0000259" key="2">
    <source>
        <dbReference type="Pfam" id="PF03972"/>
    </source>
</evidence>
<dbReference type="GO" id="GO:0016829">
    <property type="term" value="F:lyase activity"/>
    <property type="evidence" value="ECO:0007669"/>
    <property type="project" value="InterPro"/>
</dbReference>
<organism evidence="4 5">
    <name type="scientific">Thermogymnomonas acidicola</name>
    <dbReference type="NCBI Taxonomy" id="399579"/>
    <lineage>
        <taxon>Archaea</taxon>
        <taxon>Methanobacteriati</taxon>
        <taxon>Thermoplasmatota</taxon>
        <taxon>Thermoplasmata</taxon>
        <taxon>Thermoplasmatales</taxon>
        <taxon>Thermogymnomonas</taxon>
    </lineage>
</organism>
<dbReference type="Proteomes" id="UP000632195">
    <property type="component" value="Unassembled WGS sequence"/>
</dbReference>
<dbReference type="InterPro" id="IPR005656">
    <property type="entry name" value="MmgE_PrpD"/>
</dbReference>